<dbReference type="Proteomes" id="UP000191249">
    <property type="component" value="Chromosome"/>
</dbReference>
<proteinExistence type="predicted"/>
<dbReference type="EMBL" id="UGRO01000002">
    <property type="protein sequence ID" value="SUA17670.1"/>
    <property type="molecule type" value="Genomic_DNA"/>
</dbReference>
<evidence type="ECO:0000313" key="4">
    <source>
        <dbReference type="Proteomes" id="UP000254193"/>
    </source>
</evidence>
<dbReference type="Proteomes" id="UP000254193">
    <property type="component" value="Unassembled WGS sequence"/>
</dbReference>
<name>A0A1V0DR49_NEILA</name>
<gene>
    <name evidence="1" type="ORF">B2G52_00005</name>
    <name evidence="2" type="ORF">NCTC10616_01353</name>
</gene>
<reference evidence="2 4" key="2">
    <citation type="submission" date="2018-06" db="EMBL/GenBank/DDBJ databases">
        <authorList>
            <consortium name="Pathogen Informatics"/>
            <person name="Doyle S."/>
        </authorList>
    </citation>
    <scope>NUCLEOTIDE SEQUENCE [LARGE SCALE GENOMIC DNA]</scope>
    <source>
        <strain evidence="2 4">NCTC10616</strain>
    </source>
</reference>
<evidence type="ECO:0000313" key="2">
    <source>
        <dbReference type="EMBL" id="SUA17670.1"/>
    </source>
</evidence>
<dbReference type="STRING" id="486.B2G52_00005"/>
<accession>A0A1V0DR49</accession>
<protein>
    <submittedName>
        <fullName evidence="2">Uncharacterized conserved protein</fullName>
    </submittedName>
</protein>
<keyword evidence="4" id="KW-1185">Reference proteome</keyword>
<dbReference type="AlphaFoldDB" id="A0A1V0DR49"/>
<dbReference type="EMBL" id="CP019894">
    <property type="protein sequence ID" value="ARB03510.1"/>
    <property type="molecule type" value="Genomic_DNA"/>
</dbReference>
<organism evidence="2 4">
    <name type="scientific">Neisseria lactamica</name>
    <dbReference type="NCBI Taxonomy" id="486"/>
    <lineage>
        <taxon>Bacteria</taxon>
        <taxon>Pseudomonadati</taxon>
        <taxon>Pseudomonadota</taxon>
        <taxon>Betaproteobacteria</taxon>
        <taxon>Neisseriales</taxon>
        <taxon>Neisseriaceae</taxon>
        <taxon>Neisseria</taxon>
    </lineage>
</organism>
<sequence length="130" mass="15209">MMKPLKRHPALIGLSRDHHHSLSLCVRLLRTPEEGHRDELEPHFAELEIHFCEEETMFAPIWQNIAPELKKRFEKDHAKLRQMMAQPEYGSKIWNTDFAVTLRDHARFEERELFPAAEPFLPSEPAGSEG</sequence>
<evidence type="ECO:0000313" key="1">
    <source>
        <dbReference type="EMBL" id="ARB03510.1"/>
    </source>
</evidence>
<evidence type="ECO:0000313" key="3">
    <source>
        <dbReference type="Proteomes" id="UP000191249"/>
    </source>
</evidence>
<reference evidence="1 3" key="1">
    <citation type="submission" date="2017-03" db="EMBL/GenBank/DDBJ databases">
        <title>N. lactamica Y92-1009 whole genome sequence.</title>
        <authorList>
            <person name="Pandey A.K."/>
            <person name="Read R.C."/>
        </authorList>
    </citation>
    <scope>NUCLEOTIDE SEQUENCE [LARGE SCALE GENOMIC DNA]</scope>
    <source>
        <strain evidence="1 3">Y92-1009</strain>
    </source>
</reference>